<dbReference type="Proteomes" id="UP000053815">
    <property type="component" value="Unassembled WGS sequence"/>
</dbReference>
<feature type="non-terminal residue" evidence="1">
    <location>
        <position position="108"/>
    </location>
</feature>
<organism evidence="1">
    <name type="scientific">Mucor ambiguus</name>
    <dbReference type="NCBI Taxonomy" id="91626"/>
    <lineage>
        <taxon>Eukaryota</taxon>
        <taxon>Fungi</taxon>
        <taxon>Fungi incertae sedis</taxon>
        <taxon>Mucoromycota</taxon>
        <taxon>Mucoromycotina</taxon>
        <taxon>Mucoromycetes</taxon>
        <taxon>Mucorales</taxon>
        <taxon>Mucorineae</taxon>
        <taxon>Mucoraceae</taxon>
        <taxon>Mucor</taxon>
    </lineage>
</organism>
<sequence>MVIYINSKVTQQAVPMDIDSNESSKLSLSDQILTSSDRRRYLSGKIAQLKQKLFKCVMQGITHDDTTEEAKRLTAVALKFEKAEKAFKLLVGQKATLVPNETPLFQWR</sequence>
<evidence type="ECO:0000313" key="1">
    <source>
        <dbReference type="EMBL" id="GAN11826.1"/>
    </source>
</evidence>
<protein>
    <submittedName>
        <fullName evidence="1">Uncharacterized protein</fullName>
    </submittedName>
</protein>
<keyword evidence="2" id="KW-1185">Reference proteome</keyword>
<dbReference type="AlphaFoldDB" id="A0A0C9MM39"/>
<evidence type="ECO:0000313" key="2">
    <source>
        <dbReference type="Proteomes" id="UP000053815"/>
    </source>
</evidence>
<proteinExistence type="predicted"/>
<dbReference type="STRING" id="91626.A0A0C9MM39"/>
<reference evidence="1" key="1">
    <citation type="submission" date="2014-09" db="EMBL/GenBank/DDBJ databases">
        <title>Draft genome sequence of an oleaginous Mucoromycotina fungus Mucor ambiguus NBRC6742.</title>
        <authorList>
            <person name="Takeda I."/>
            <person name="Yamane N."/>
            <person name="Morita T."/>
            <person name="Tamano K."/>
            <person name="Machida M."/>
            <person name="Baker S."/>
            <person name="Koike H."/>
        </authorList>
    </citation>
    <scope>NUCLEOTIDE SEQUENCE</scope>
    <source>
        <strain evidence="1">NBRC 6742</strain>
    </source>
</reference>
<dbReference type="EMBL" id="DF837343">
    <property type="protein sequence ID" value="GAN11826.1"/>
    <property type="molecule type" value="Genomic_DNA"/>
</dbReference>
<accession>A0A0C9MM39</accession>
<gene>
    <name evidence="1" type="ORF">MAM1_1054d11436</name>
</gene>
<name>A0A0C9MM39_9FUNG</name>